<keyword evidence="2" id="KW-0472">Membrane</keyword>
<name>A0A2K3E2N4_CHLRE</name>
<protein>
    <recommendedName>
        <fullName evidence="5">AB hydrolase-1 domain-containing protein</fullName>
    </recommendedName>
</protein>
<feature type="compositionally biased region" description="Basic residues" evidence="1">
    <location>
        <begin position="1353"/>
        <end position="1374"/>
    </location>
</feature>
<feature type="compositionally biased region" description="Low complexity" evidence="1">
    <location>
        <begin position="146"/>
        <end position="169"/>
    </location>
</feature>
<feature type="region of interest" description="Disordered" evidence="1">
    <location>
        <begin position="550"/>
        <end position="608"/>
    </location>
</feature>
<feature type="compositionally biased region" description="Low complexity" evidence="1">
    <location>
        <begin position="109"/>
        <end position="121"/>
    </location>
</feature>
<feature type="compositionally biased region" description="Low complexity" evidence="1">
    <location>
        <begin position="994"/>
        <end position="1013"/>
    </location>
</feature>
<evidence type="ECO:0008006" key="5">
    <source>
        <dbReference type="Google" id="ProtNLM"/>
    </source>
</evidence>
<keyword evidence="4" id="KW-1185">Reference proteome</keyword>
<feature type="transmembrane region" description="Helical" evidence="2">
    <location>
        <begin position="240"/>
        <end position="262"/>
    </location>
</feature>
<feature type="region of interest" description="Disordered" evidence="1">
    <location>
        <begin position="1467"/>
        <end position="1541"/>
    </location>
</feature>
<dbReference type="SUPFAM" id="SSF53474">
    <property type="entry name" value="alpha/beta-Hydrolases"/>
    <property type="match status" value="1"/>
</dbReference>
<dbReference type="RefSeq" id="XP_042927439.1">
    <property type="nucleotide sequence ID" value="XM_043059805.1"/>
</dbReference>
<accession>A0A2K3E2N4</accession>
<evidence type="ECO:0000313" key="4">
    <source>
        <dbReference type="Proteomes" id="UP000006906"/>
    </source>
</evidence>
<keyword evidence="2" id="KW-1133">Transmembrane helix</keyword>
<dbReference type="PANTHER" id="PTHR37471">
    <property type="entry name" value="UNNAMED PRODUCT"/>
    <property type="match status" value="1"/>
</dbReference>
<feature type="compositionally biased region" description="Low complexity" evidence="1">
    <location>
        <begin position="1315"/>
        <end position="1339"/>
    </location>
</feature>
<feature type="compositionally biased region" description="Low complexity" evidence="1">
    <location>
        <begin position="561"/>
        <end position="595"/>
    </location>
</feature>
<feature type="compositionally biased region" description="Low complexity" evidence="1">
    <location>
        <begin position="1375"/>
        <end position="1399"/>
    </location>
</feature>
<dbReference type="Gramene" id="PNW87034">
    <property type="protein sequence ID" value="PNW87034"/>
    <property type="gene ID" value="CHLRE_02g106100v5"/>
</dbReference>
<feature type="region of interest" description="Disordered" evidence="1">
    <location>
        <begin position="520"/>
        <end position="539"/>
    </location>
</feature>
<evidence type="ECO:0000313" key="3">
    <source>
        <dbReference type="EMBL" id="PNW87034.1"/>
    </source>
</evidence>
<feature type="compositionally biased region" description="Pro residues" evidence="1">
    <location>
        <begin position="1409"/>
        <end position="1418"/>
    </location>
</feature>
<keyword evidence="2" id="KW-0812">Transmembrane</keyword>
<feature type="compositionally biased region" description="Low complexity" evidence="1">
    <location>
        <begin position="1467"/>
        <end position="1482"/>
    </location>
</feature>
<dbReference type="Proteomes" id="UP000006906">
    <property type="component" value="Chromosome 2"/>
</dbReference>
<feature type="region of interest" description="Disordered" evidence="1">
    <location>
        <begin position="102"/>
        <end position="121"/>
    </location>
</feature>
<gene>
    <name evidence="3" type="ORF">CHLRE_02g106100v5</name>
</gene>
<dbReference type="EMBL" id="CM008963">
    <property type="protein sequence ID" value="PNW87034.1"/>
    <property type="molecule type" value="Genomic_DNA"/>
</dbReference>
<evidence type="ECO:0000256" key="1">
    <source>
        <dbReference type="SAM" id="MobiDB-lite"/>
    </source>
</evidence>
<feature type="compositionally biased region" description="Polar residues" evidence="1">
    <location>
        <begin position="1493"/>
        <end position="1510"/>
    </location>
</feature>
<feature type="compositionally biased region" description="Low complexity" evidence="1">
    <location>
        <begin position="1"/>
        <end position="13"/>
    </location>
</feature>
<feature type="region of interest" description="Disordered" evidence="1">
    <location>
        <begin position="983"/>
        <end position="1018"/>
    </location>
</feature>
<dbReference type="OrthoDB" id="2017000at2759"/>
<feature type="region of interest" description="Disordered" evidence="1">
    <location>
        <begin position="1302"/>
        <end position="1418"/>
    </location>
</feature>
<organism evidence="3 4">
    <name type="scientific">Chlamydomonas reinhardtii</name>
    <name type="common">Chlamydomonas smithii</name>
    <dbReference type="NCBI Taxonomy" id="3055"/>
    <lineage>
        <taxon>Eukaryota</taxon>
        <taxon>Viridiplantae</taxon>
        <taxon>Chlorophyta</taxon>
        <taxon>core chlorophytes</taxon>
        <taxon>Chlorophyceae</taxon>
        <taxon>CS clade</taxon>
        <taxon>Chlamydomonadales</taxon>
        <taxon>Chlamydomonadaceae</taxon>
        <taxon>Chlamydomonas</taxon>
    </lineage>
</organism>
<evidence type="ECO:0000256" key="2">
    <source>
        <dbReference type="SAM" id="Phobius"/>
    </source>
</evidence>
<dbReference type="InterPro" id="IPR029058">
    <property type="entry name" value="AB_hydrolase_fold"/>
</dbReference>
<sequence length="1601" mass="162230">MLVMPAPAAQATDTPPPPPRSSFRGESDLLGGCGGGGCNSDSSSQADGCSRRGALGALLLALPPRVLAAGLSAVPVRPLTVGGRGAFSGWWQPHRRTWSAPTQAAAVCTQPTDAPAAAPPAGLATTAAAPAAAAAAVDQAAATPAPAAAAAQQQQAPLQSEIQPATASEMEPEPEPPGAFAVAAAAALPLLDLPPELSGPPSLAYGESFTSTTVLQTAPADPALSASQLPPDYNRRATLLLLRLVAAAAAFAAAAAGLAAAALWLVGWRQLLVLLVAAEAAFAVHYRRKYAMLNAQPARHAPEHHDPLAAFQRLLQVCQYFSAKIDARVYLSTWFCGADYRLIRRDNVAELIAYGFWYKSRSEMEAAGLGPLLRQCVSALECAFRISLPPGHQPGLRCMYHLWEPLRTIYRPLTFYAATEALALLTQALLLAMGCSLSRQSTPVAEETAAAGGGAGGGAGRGLGMLVATAGLERPAAAATRVAGTVSEVARAHGERSKVDRSGTGNSIATAAAATGAGASGLGQQLAAPPPPHGPEPLVLASWASDRSTASLTSRATHLTGSSNNSNGGSSDSNRGSGSEGGSSSAEGARDASSCGAGGGGAGGGGGARRWGRVRWPAVVLGVLWRRRDTRQPPARAAAPTAAATGAGGGGAVPPLTPVLLLHGVGLGLLPYVNFIRCLLAAGLPLVALEYKHVSMRLCSVIPSADDIALAAAALLSRLGVSGACVVAHSYGTFVASRLAQLRPDTLQSLALLDPVCFGMFMPHLLANFIYRQPRTSSLSVWAKDVLFNFVSRDLHCAAALCRRFYWSDVNLWPQDIPSRTLVAIGGNDQLIHVDEVLDFIQHYAAKILYHHKHAHAELLLDTAWQQQVIADIYLMAGSGAGAAGAREVERRLTAMPAAAVRRTPTLSAAVLAPTPNPAVAAGAAAAAAAAAAATARARATAAAAAADAAAPGEEVGPQGLAGLAAVPGVVRRVTTRSFRLMHQPTQPSPQPTQPLQQSPPEGAQARAGQAAAAGGGGQVLVDASQHAQPWQGGTEQEAAAASEEDVAALAAALSAQIGAARRKTTLPLAEKPALAEAPAAALVTPGLGLAPAPAAPMPASASAPGHQQQQLPPEYAVAPAAPAAVPAVAGVSRRESVGAVVRKESSGSCIWASGAPRPGPGGPAGGSGRRGPGAAVGAAERTLSLGCWPEGLAFAACGGELPVVPPPPHQQLPAVGRRLTASAVSGSQLDGLLLLELAGAGLNRSMLIQQQRQQQQRQLQAQTQQQQLKLHEAAGAPPRLSDAAAAATAAANSSLATHRAAASTHAGCPEASRPAAPAGDSTAAGDGGATHAAAVGPAAEHHPVPHHPSYLHTHRRAHAAHSHHHQHRHHRLRPAAAAPRGPAAEAAGPASPPGQQHLQHQRHEHLQPPLPLSPLPLSPLSPLRLTLHQCCPPMPCIAEDGGAPPAAAATAAAAVGDAQIGVVVPGVRTSTSDSDSTSASTGNADRLEPQPSDKQSSGPVGSEDSSPYSSDIKLASGSNGTVSPPISPPATPSDASGPATPSFLRPRLSCHLLPSWGGANALSVSAPAGCCGLAPQRLVGGAWVEAAAARAHRLRRTVSG</sequence>
<dbReference type="ExpressionAtlas" id="A0A2K3E2N4">
    <property type="expression patterns" value="baseline"/>
</dbReference>
<proteinExistence type="predicted"/>
<dbReference type="InParanoid" id="A0A2K3E2N4"/>
<feature type="region of interest" description="Disordered" evidence="1">
    <location>
        <begin position="1152"/>
        <end position="1175"/>
    </location>
</feature>
<dbReference type="PANTHER" id="PTHR37471:SF1">
    <property type="entry name" value="AB HYDROLASE-1 DOMAIN-CONTAINING PROTEIN"/>
    <property type="match status" value="1"/>
</dbReference>
<dbReference type="KEGG" id="cre:CHLRE_02g106100v5"/>
<dbReference type="PaxDb" id="3055-EDP07447"/>
<feature type="region of interest" description="Disordered" evidence="1">
    <location>
        <begin position="1"/>
        <end position="29"/>
    </location>
</feature>
<feature type="region of interest" description="Disordered" evidence="1">
    <location>
        <begin position="146"/>
        <end position="177"/>
    </location>
</feature>
<feature type="compositionally biased region" description="Gly residues" evidence="1">
    <location>
        <begin position="596"/>
        <end position="608"/>
    </location>
</feature>
<reference evidence="3 4" key="1">
    <citation type="journal article" date="2007" name="Science">
        <title>The Chlamydomonas genome reveals the evolution of key animal and plant functions.</title>
        <authorList>
            <person name="Merchant S.S."/>
            <person name="Prochnik S.E."/>
            <person name="Vallon O."/>
            <person name="Harris E.H."/>
            <person name="Karpowicz S.J."/>
            <person name="Witman G.B."/>
            <person name="Terry A."/>
            <person name="Salamov A."/>
            <person name="Fritz-Laylin L.K."/>
            <person name="Marechal-Drouard L."/>
            <person name="Marshall W.F."/>
            <person name="Qu L.H."/>
            <person name="Nelson D.R."/>
            <person name="Sanderfoot A.A."/>
            <person name="Spalding M.H."/>
            <person name="Kapitonov V.V."/>
            <person name="Ren Q."/>
            <person name="Ferris P."/>
            <person name="Lindquist E."/>
            <person name="Shapiro H."/>
            <person name="Lucas S.M."/>
            <person name="Grimwood J."/>
            <person name="Schmutz J."/>
            <person name="Cardol P."/>
            <person name="Cerutti H."/>
            <person name="Chanfreau G."/>
            <person name="Chen C.L."/>
            <person name="Cognat V."/>
            <person name="Croft M.T."/>
            <person name="Dent R."/>
            <person name="Dutcher S."/>
            <person name="Fernandez E."/>
            <person name="Fukuzawa H."/>
            <person name="Gonzalez-Ballester D."/>
            <person name="Gonzalez-Halphen D."/>
            <person name="Hallmann A."/>
            <person name="Hanikenne M."/>
            <person name="Hippler M."/>
            <person name="Inwood W."/>
            <person name="Jabbari K."/>
            <person name="Kalanon M."/>
            <person name="Kuras R."/>
            <person name="Lefebvre P.A."/>
            <person name="Lemaire S.D."/>
            <person name="Lobanov A.V."/>
            <person name="Lohr M."/>
            <person name="Manuell A."/>
            <person name="Meier I."/>
            <person name="Mets L."/>
            <person name="Mittag M."/>
            <person name="Mittelmeier T."/>
            <person name="Moroney J.V."/>
            <person name="Moseley J."/>
            <person name="Napoli C."/>
            <person name="Nedelcu A.M."/>
            <person name="Niyogi K."/>
            <person name="Novoselov S.V."/>
            <person name="Paulsen I.T."/>
            <person name="Pazour G."/>
            <person name="Purton S."/>
            <person name="Ral J.P."/>
            <person name="Riano-Pachon D.M."/>
            <person name="Riekhof W."/>
            <person name="Rymarquis L."/>
            <person name="Schroda M."/>
            <person name="Stern D."/>
            <person name="Umen J."/>
            <person name="Willows R."/>
            <person name="Wilson N."/>
            <person name="Zimmer S.L."/>
            <person name="Allmer J."/>
            <person name="Balk J."/>
            <person name="Bisova K."/>
            <person name="Chen C.J."/>
            <person name="Elias M."/>
            <person name="Gendler K."/>
            <person name="Hauser C."/>
            <person name="Lamb M.R."/>
            <person name="Ledford H."/>
            <person name="Long J.C."/>
            <person name="Minagawa J."/>
            <person name="Page M.D."/>
            <person name="Pan J."/>
            <person name="Pootakham W."/>
            <person name="Roje S."/>
            <person name="Rose A."/>
            <person name="Stahlberg E."/>
            <person name="Terauchi A.M."/>
            <person name="Yang P."/>
            <person name="Ball S."/>
            <person name="Bowler C."/>
            <person name="Dieckmann C.L."/>
            <person name="Gladyshev V.N."/>
            <person name="Green P."/>
            <person name="Jorgensen R."/>
            <person name="Mayfield S."/>
            <person name="Mueller-Roeber B."/>
            <person name="Rajamani S."/>
            <person name="Sayre R.T."/>
            <person name="Brokstein P."/>
            <person name="Dubchak I."/>
            <person name="Goodstein D."/>
            <person name="Hornick L."/>
            <person name="Huang Y.W."/>
            <person name="Jhaveri J."/>
            <person name="Luo Y."/>
            <person name="Martinez D."/>
            <person name="Ngau W.C."/>
            <person name="Otillar B."/>
            <person name="Poliakov A."/>
            <person name="Porter A."/>
            <person name="Szajkowski L."/>
            <person name="Werner G."/>
            <person name="Zhou K."/>
            <person name="Grigoriev I.V."/>
            <person name="Rokhsar D.S."/>
            <person name="Grossman A.R."/>
        </authorList>
    </citation>
    <scope>NUCLEOTIDE SEQUENCE [LARGE SCALE GENOMIC DNA]</scope>
    <source>
        <strain evidence="4">CC-503</strain>
    </source>
</reference>
<feature type="compositionally biased region" description="Gly residues" evidence="1">
    <location>
        <begin position="1163"/>
        <end position="1172"/>
    </location>
</feature>
<feature type="compositionally biased region" description="Polar residues" evidence="1">
    <location>
        <begin position="550"/>
        <end position="560"/>
    </location>
</feature>
<dbReference type="GeneID" id="5725301"/>
<dbReference type="Gene3D" id="3.40.50.1820">
    <property type="entry name" value="alpha/beta hydrolase"/>
    <property type="match status" value="1"/>
</dbReference>